<evidence type="ECO:0000256" key="19">
    <source>
        <dbReference type="SAM" id="Phobius"/>
    </source>
</evidence>
<dbReference type="GO" id="GO:0006508">
    <property type="term" value="P:proteolysis"/>
    <property type="evidence" value="ECO:0007669"/>
    <property type="project" value="UniProtKB-KW"/>
</dbReference>
<feature type="domain" description="Penicillin-binding protein transpeptidase" evidence="20">
    <location>
        <begin position="491"/>
        <end position="727"/>
    </location>
</feature>
<dbReference type="PANTHER" id="PTHR32282:SF11">
    <property type="entry name" value="PENICILLIN-BINDING PROTEIN 1B"/>
    <property type="match status" value="1"/>
</dbReference>
<evidence type="ECO:0000256" key="17">
    <source>
        <dbReference type="ARBA" id="ARBA00049902"/>
    </source>
</evidence>
<organism evidence="22 23">
    <name type="scientific">Hallella colorans</name>
    <dbReference type="NCBI Taxonomy" id="1703337"/>
    <lineage>
        <taxon>Bacteria</taxon>
        <taxon>Pseudomonadati</taxon>
        <taxon>Bacteroidota</taxon>
        <taxon>Bacteroidia</taxon>
        <taxon>Bacteroidales</taxon>
        <taxon>Prevotellaceae</taxon>
        <taxon>Hallella</taxon>
    </lineage>
</organism>
<gene>
    <name evidence="22" type="ORF">C7379_107111</name>
</gene>
<keyword evidence="14" id="KW-0511">Multifunctional enzyme</keyword>
<evidence type="ECO:0000256" key="15">
    <source>
        <dbReference type="ARBA" id="ARBA00023316"/>
    </source>
</evidence>
<dbReference type="Gene3D" id="3.40.710.10">
    <property type="entry name" value="DD-peptidase/beta-lactamase superfamily"/>
    <property type="match status" value="2"/>
</dbReference>
<dbReference type="AlphaFoldDB" id="A0A2U0UBU1"/>
<dbReference type="Gene3D" id="1.10.3810.10">
    <property type="entry name" value="Biosynthetic peptidoglycan transglycosylase-like"/>
    <property type="match status" value="1"/>
</dbReference>
<evidence type="ECO:0000256" key="10">
    <source>
        <dbReference type="ARBA" id="ARBA00022801"/>
    </source>
</evidence>
<keyword evidence="8" id="KW-0328">Glycosyltransferase</keyword>
<evidence type="ECO:0000256" key="8">
    <source>
        <dbReference type="ARBA" id="ARBA00022676"/>
    </source>
</evidence>
<comment type="catalytic activity">
    <reaction evidence="16">
        <text>Preferential cleavage: (Ac)2-L-Lys-D-Ala-|-D-Ala. Also transpeptidation of peptidyl-alanyl moieties that are N-acyl substituents of D-alanine.</text>
        <dbReference type="EC" id="3.4.16.4"/>
    </reaction>
</comment>
<evidence type="ECO:0000256" key="18">
    <source>
        <dbReference type="SAM" id="MobiDB-lite"/>
    </source>
</evidence>
<reference evidence="22 23" key="1">
    <citation type="submission" date="2018-05" db="EMBL/GenBank/DDBJ databases">
        <title>Genomic Encyclopedia of Type Strains, Phase IV (KMG-IV): sequencing the most valuable type-strain genomes for metagenomic binning, comparative biology and taxonomic classification.</title>
        <authorList>
            <person name="Goeker M."/>
        </authorList>
    </citation>
    <scope>NUCLEOTIDE SEQUENCE [LARGE SCALE GENOMIC DNA]</scope>
    <source>
        <strain evidence="22 23">DSM 100333</strain>
    </source>
</reference>
<dbReference type="GO" id="GO:0008360">
    <property type="term" value="P:regulation of cell shape"/>
    <property type="evidence" value="ECO:0007669"/>
    <property type="project" value="UniProtKB-KW"/>
</dbReference>
<dbReference type="GO" id="GO:0008658">
    <property type="term" value="F:penicillin binding"/>
    <property type="evidence" value="ECO:0007669"/>
    <property type="project" value="InterPro"/>
</dbReference>
<dbReference type="Proteomes" id="UP000245870">
    <property type="component" value="Unassembled WGS sequence"/>
</dbReference>
<keyword evidence="15" id="KW-0961">Cell wall biogenesis/degradation</keyword>
<comment type="similarity">
    <text evidence="3">In the C-terminal section; belongs to the transpeptidase family.</text>
</comment>
<protein>
    <submittedName>
        <fullName evidence="22">Penicillin-binding protein 1A</fullName>
    </submittedName>
</protein>
<proteinExistence type="inferred from homology"/>
<keyword evidence="10" id="KW-0378">Hydrolase</keyword>
<dbReference type="InterPro" id="IPR050396">
    <property type="entry name" value="Glycosyltr_51/Transpeptidase"/>
</dbReference>
<evidence type="ECO:0000256" key="14">
    <source>
        <dbReference type="ARBA" id="ARBA00023268"/>
    </source>
</evidence>
<dbReference type="PANTHER" id="PTHR32282">
    <property type="entry name" value="BINDING PROTEIN TRANSPEPTIDASE, PUTATIVE-RELATED"/>
    <property type="match status" value="1"/>
</dbReference>
<evidence type="ECO:0000259" key="21">
    <source>
        <dbReference type="Pfam" id="PF00912"/>
    </source>
</evidence>
<evidence type="ECO:0000256" key="12">
    <source>
        <dbReference type="ARBA" id="ARBA00022984"/>
    </source>
</evidence>
<dbReference type="GO" id="GO:0008955">
    <property type="term" value="F:peptidoglycan glycosyltransferase activity"/>
    <property type="evidence" value="ECO:0007669"/>
    <property type="project" value="UniProtKB-EC"/>
</dbReference>
<evidence type="ECO:0000256" key="5">
    <source>
        <dbReference type="ARBA" id="ARBA00022475"/>
    </source>
</evidence>
<feature type="region of interest" description="Disordered" evidence="18">
    <location>
        <begin position="834"/>
        <end position="873"/>
    </location>
</feature>
<evidence type="ECO:0000256" key="2">
    <source>
        <dbReference type="ARBA" id="ARBA00004752"/>
    </source>
</evidence>
<comment type="catalytic activity">
    <reaction evidence="17">
        <text>[GlcNAc-(1-&gt;4)-Mur2Ac(oyl-L-Ala-gamma-D-Glu-L-Lys-D-Ala-D-Ala)](n)-di-trans,octa-cis-undecaprenyl diphosphate + beta-D-GlcNAc-(1-&gt;4)-Mur2Ac(oyl-L-Ala-gamma-D-Glu-L-Lys-D-Ala-D-Ala)-di-trans,octa-cis-undecaprenyl diphosphate = [GlcNAc-(1-&gt;4)-Mur2Ac(oyl-L-Ala-gamma-D-Glu-L-Lys-D-Ala-D-Ala)](n+1)-di-trans,octa-cis-undecaprenyl diphosphate + di-trans,octa-cis-undecaprenyl diphosphate + H(+)</text>
        <dbReference type="Rhea" id="RHEA:23708"/>
        <dbReference type="Rhea" id="RHEA-COMP:9602"/>
        <dbReference type="Rhea" id="RHEA-COMP:9603"/>
        <dbReference type="ChEBI" id="CHEBI:15378"/>
        <dbReference type="ChEBI" id="CHEBI:58405"/>
        <dbReference type="ChEBI" id="CHEBI:60033"/>
        <dbReference type="ChEBI" id="CHEBI:78435"/>
        <dbReference type="EC" id="2.4.99.28"/>
    </reaction>
</comment>
<evidence type="ECO:0000256" key="16">
    <source>
        <dbReference type="ARBA" id="ARBA00034000"/>
    </source>
</evidence>
<dbReference type="InterPro" id="IPR001460">
    <property type="entry name" value="PCN-bd_Tpept"/>
</dbReference>
<keyword evidence="19" id="KW-0812">Transmembrane</keyword>
<comment type="subcellular location">
    <subcellularLocation>
        <location evidence="1">Cell membrane</location>
    </subcellularLocation>
</comment>
<comment type="similarity">
    <text evidence="4">In the N-terminal section; belongs to the glycosyltransferase 51 family.</text>
</comment>
<keyword evidence="23" id="KW-1185">Reference proteome</keyword>
<keyword evidence="19" id="KW-1133">Transmembrane helix</keyword>
<evidence type="ECO:0000256" key="4">
    <source>
        <dbReference type="ARBA" id="ARBA00007739"/>
    </source>
</evidence>
<evidence type="ECO:0000313" key="23">
    <source>
        <dbReference type="Proteomes" id="UP000245870"/>
    </source>
</evidence>
<dbReference type="InterPro" id="IPR001264">
    <property type="entry name" value="Glyco_trans_51"/>
</dbReference>
<keyword evidence="11" id="KW-0133">Cell shape</keyword>
<dbReference type="EMBL" id="QENY01000007">
    <property type="protein sequence ID" value="PVX55132.1"/>
    <property type="molecule type" value="Genomic_DNA"/>
</dbReference>
<feature type="domain" description="Glycosyl transferase family 51" evidence="21">
    <location>
        <begin position="116"/>
        <end position="305"/>
    </location>
</feature>
<dbReference type="SUPFAM" id="SSF53955">
    <property type="entry name" value="Lysozyme-like"/>
    <property type="match status" value="1"/>
</dbReference>
<dbReference type="GO" id="GO:0009252">
    <property type="term" value="P:peptidoglycan biosynthetic process"/>
    <property type="evidence" value="ECO:0007669"/>
    <property type="project" value="UniProtKB-KW"/>
</dbReference>
<dbReference type="SUPFAM" id="SSF56601">
    <property type="entry name" value="beta-lactamase/transpeptidase-like"/>
    <property type="match status" value="1"/>
</dbReference>
<evidence type="ECO:0000256" key="3">
    <source>
        <dbReference type="ARBA" id="ARBA00007090"/>
    </source>
</evidence>
<comment type="pathway">
    <text evidence="2">Cell wall biogenesis; peptidoglycan biosynthesis.</text>
</comment>
<dbReference type="GO" id="GO:0005886">
    <property type="term" value="C:plasma membrane"/>
    <property type="evidence" value="ECO:0007669"/>
    <property type="project" value="UniProtKB-SubCell"/>
</dbReference>
<accession>A0A2U0UBU1</accession>
<evidence type="ECO:0000313" key="22">
    <source>
        <dbReference type="EMBL" id="PVX55132.1"/>
    </source>
</evidence>
<dbReference type="InterPro" id="IPR036950">
    <property type="entry name" value="PBP_transglycosylase"/>
</dbReference>
<keyword evidence="12" id="KW-0573">Peptidoglycan synthesis</keyword>
<keyword evidence="5" id="KW-1003">Cell membrane</keyword>
<feature type="transmembrane region" description="Helical" evidence="19">
    <location>
        <begin position="65"/>
        <end position="90"/>
    </location>
</feature>
<evidence type="ECO:0000256" key="13">
    <source>
        <dbReference type="ARBA" id="ARBA00023136"/>
    </source>
</evidence>
<keyword evidence="7" id="KW-0645">Protease</keyword>
<dbReference type="InterPro" id="IPR012338">
    <property type="entry name" value="Beta-lactam/transpept-like"/>
</dbReference>
<evidence type="ECO:0000256" key="11">
    <source>
        <dbReference type="ARBA" id="ARBA00022960"/>
    </source>
</evidence>
<comment type="caution">
    <text evidence="22">The sequence shown here is derived from an EMBL/GenBank/DDBJ whole genome shotgun (WGS) entry which is preliminary data.</text>
</comment>
<evidence type="ECO:0000256" key="7">
    <source>
        <dbReference type="ARBA" id="ARBA00022670"/>
    </source>
</evidence>
<evidence type="ECO:0000256" key="6">
    <source>
        <dbReference type="ARBA" id="ARBA00022645"/>
    </source>
</evidence>
<evidence type="ECO:0000259" key="20">
    <source>
        <dbReference type="Pfam" id="PF00905"/>
    </source>
</evidence>
<keyword evidence="13 19" id="KW-0472">Membrane</keyword>
<name>A0A2U0UBU1_9BACT</name>
<dbReference type="InterPro" id="IPR023346">
    <property type="entry name" value="Lysozyme-like_dom_sf"/>
</dbReference>
<dbReference type="Pfam" id="PF00905">
    <property type="entry name" value="Transpeptidase"/>
    <property type="match status" value="1"/>
</dbReference>
<dbReference type="GO" id="GO:0009002">
    <property type="term" value="F:serine-type D-Ala-D-Ala carboxypeptidase activity"/>
    <property type="evidence" value="ECO:0007669"/>
    <property type="project" value="UniProtKB-EC"/>
</dbReference>
<evidence type="ECO:0000256" key="1">
    <source>
        <dbReference type="ARBA" id="ARBA00004236"/>
    </source>
</evidence>
<keyword evidence="9" id="KW-0808">Transferase</keyword>
<evidence type="ECO:0000256" key="9">
    <source>
        <dbReference type="ARBA" id="ARBA00022679"/>
    </source>
</evidence>
<dbReference type="GO" id="GO:0030288">
    <property type="term" value="C:outer membrane-bounded periplasmic space"/>
    <property type="evidence" value="ECO:0007669"/>
    <property type="project" value="TreeGrafter"/>
</dbReference>
<sequence>MINSYFCIFAKIAFAKTGKTKTEQKKIKTMKKIKQFFHWLWKKAKNFWPWYKNLYKGRPWYIKTLIGFVSFIVAFILYLGAVDINLFWLFGKSPGYFSGIMDPQTSQASEIYSADGKLIGKYFNENRTPVKYEEVNPAFFDALVATEDVRYYDRPRGMAIDVMGIMSAMKDALLHKSGRGASTISQQLAKNMFRVRSQYSTGLLGKIPGLKILIVKSKEWIIATKLETVYDKKEILTMYANTVDFGSNAYGIKTAAKTYFDTTPKDLKTEEAAVLVGMLKATTLYNPKTNPKNSLARRNTVLTNMVSNGTLAPATCDSLQQIPIKLKYKMEENYDGQAMYFRQAVADYLDNWCAENGYDLYSSGLKIYTTIDTRMQKYAEDAARKQMKTVQQNFNNHWDIYRKQDTNWLRQEPWRDENGKPIEGFIDQIAMKQPFYKSLQERYPNNPDSIHYYYKEWKHPVKVFDYDKGTVTKNMTSEDSIKYMVTFMHCAMVAMEPQTGAVKAWVGDIDFKSWKYDKVTAERQPGSTFKLFVYTEAMNQGLTPCDKRRDEYISMQVFDKKKNEMTTWTPGNANGRFSGDSIPLKAAFAKSINSIAVRLGQEMSIKRIIATAQAMGIKSPLDDTPSLALGSSDVTLLEMTNAYCTVANNGMHHEPVLVTRIVDKDGREVYVDRIQAEQVIPYKSAFLAQQLLQASMREPGGTSQSLWGYVGQFRDTEFGGKTGTSNNHSDAWFMCVSPKLVAGAWVGGEYRSIHFRTGALGQGSRTALPITGYFMQSVLSDPSFKDYHGKFQKPEDANITRDMYICDSYVPHAARDTVKRDSVIVSEEEIILDENGNPIEKQAAPGTEKKKTPAETKNDTKRKTVEEVHLDNL</sequence>
<dbReference type="Pfam" id="PF00912">
    <property type="entry name" value="Transgly"/>
    <property type="match status" value="1"/>
</dbReference>
<keyword evidence="6" id="KW-0121">Carboxypeptidase</keyword>
<dbReference type="GO" id="GO:0071555">
    <property type="term" value="P:cell wall organization"/>
    <property type="evidence" value="ECO:0007669"/>
    <property type="project" value="UniProtKB-KW"/>
</dbReference>
<feature type="compositionally biased region" description="Basic and acidic residues" evidence="18">
    <location>
        <begin position="847"/>
        <end position="873"/>
    </location>
</feature>